<dbReference type="InterPro" id="IPR011009">
    <property type="entry name" value="Kinase-like_dom_sf"/>
</dbReference>
<evidence type="ECO:0000313" key="2">
    <source>
        <dbReference type="Proteomes" id="UP000218334"/>
    </source>
</evidence>
<protein>
    <recommendedName>
        <fullName evidence="3">Protein kinase domain-containing protein</fullName>
    </recommendedName>
</protein>
<reference evidence="2" key="1">
    <citation type="journal article" date="2017" name="Nat. Ecol. Evol.">
        <title>Genome expansion and lineage-specific genetic innovations in the forest pathogenic fungi Armillaria.</title>
        <authorList>
            <person name="Sipos G."/>
            <person name="Prasanna A.N."/>
            <person name="Walter M.C."/>
            <person name="O'Connor E."/>
            <person name="Balint B."/>
            <person name="Krizsan K."/>
            <person name="Kiss B."/>
            <person name="Hess J."/>
            <person name="Varga T."/>
            <person name="Slot J."/>
            <person name="Riley R."/>
            <person name="Boka B."/>
            <person name="Rigling D."/>
            <person name="Barry K."/>
            <person name="Lee J."/>
            <person name="Mihaltcheva S."/>
            <person name="LaButti K."/>
            <person name="Lipzen A."/>
            <person name="Waldron R."/>
            <person name="Moloney N.M."/>
            <person name="Sperisen C."/>
            <person name="Kredics L."/>
            <person name="Vagvoelgyi C."/>
            <person name="Patrignani A."/>
            <person name="Fitzpatrick D."/>
            <person name="Nagy I."/>
            <person name="Doyle S."/>
            <person name="Anderson J.B."/>
            <person name="Grigoriev I.V."/>
            <person name="Gueldener U."/>
            <person name="Muensterkoetter M."/>
            <person name="Nagy L.G."/>
        </authorList>
    </citation>
    <scope>NUCLEOTIDE SEQUENCE [LARGE SCALE GENOMIC DNA]</scope>
    <source>
        <strain evidence="2">28-4</strain>
    </source>
</reference>
<dbReference type="EMBL" id="KZ293419">
    <property type="protein sequence ID" value="PBK73920.1"/>
    <property type="molecule type" value="Genomic_DNA"/>
</dbReference>
<gene>
    <name evidence="1" type="ORF">ARMSODRAFT_1014249</name>
</gene>
<organism evidence="1 2">
    <name type="scientific">Armillaria solidipes</name>
    <dbReference type="NCBI Taxonomy" id="1076256"/>
    <lineage>
        <taxon>Eukaryota</taxon>
        <taxon>Fungi</taxon>
        <taxon>Dikarya</taxon>
        <taxon>Basidiomycota</taxon>
        <taxon>Agaricomycotina</taxon>
        <taxon>Agaricomycetes</taxon>
        <taxon>Agaricomycetidae</taxon>
        <taxon>Agaricales</taxon>
        <taxon>Marasmiineae</taxon>
        <taxon>Physalacriaceae</taxon>
        <taxon>Armillaria</taxon>
    </lineage>
</organism>
<proteinExistence type="predicted"/>
<dbReference type="SUPFAM" id="SSF56112">
    <property type="entry name" value="Protein kinase-like (PK-like)"/>
    <property type="match status" value="1"/>
</dbReference>
<keyword evidence="2" id="KW-1185">Reference proteome</keyword>
<evidence type="ECO:0000313" key="1">
    <source>
        <dbReference type="EMBL" id="PBK73920.1"/>
    </source>
</evidence>
<dbReference type="Proteomes" id="UP000218334">
    <property type="component" value="Unassembled WGS sequence"/>
</dbReference>
<accession>A0A2H3BWC4</accession>
<evidence type="ECO:0008006" key="3">
    <source>
        <dbReference type="Google" id="ProtNLM"/>
    </source>
</evidence>
<name>A0A2H3BWC4_9AGAR</name>
<sequence length="137" mass="15356">MERSRSFGSLLWKSQGGLPRHLKTRFCPDVADGLEALHLIEILTAKVSDFGFCIPDTTARDLTVGARGTVRVKTLETLYEVPRSLRQYANLSQRHLYSYGVMIWERVNDGYLPSHTVSDANVPILQLSADDGASYQK</sequence>
<dbReference type="AlphaFoldDB" id="A0A2H3BWC4"/>